<keyword evidence="1" id="KW-0812">Transmembrane</keyword>
<keyword evidence="1" id="KW-1133">Transmembrane helix</keyword>
<sequence>MNRILTLLRKKWPEYFLEILVITIGILGAFLLNSWKESRALEVQNRKIYGFIKDDLLSDISEIDSALEGYQISMKHMLEMIEGRASQEELISDPIFAKSFLGYEDLMIEQRGLTLLENSVDLDDEESMRLSNLVSHFYTEHLVEIDIASDELANNFRNNYDYWTQQDWFLEFAFGENDRTAFSDYAIDNMVFRKRVGAYYILYDIYVSELLRFRSEALTIIEEIDSYLTPQE</sequence>
<evidence type="ECO:0000313" key="2">
    <source>
        <dbReference type="EMBL" id="MFC3879778.1"/>
    </source>
</evidence>
<reference evidence="3" key="1">
    <citation type="journal article" date="2019" name="Int. J. Syst. Evol. Microbiol.">
        <title>The Global Catalogue of Microorganisms (GCM) 10K type strain sequencing project: providing services to taxonomists for standard genome sequencing and annotation.</title>
        <authorList>
            <consortium name="The Broad Institute Genomics Platform"/>
            <consortium name="The Broad Institute Genome Sequencing Center for Infectious Disease"/>
            <person name="Wu L."/>
            <person name="Ma J."/>
        </authorList>
    </citation>
    <scope>NUCLEOTIDE SEQUENCE [LARGE SCALE GENOMIC DNA]</scope>
    <source>
        <strain evidence="3">CCUG 60523</strain>
    </source>
</reference>
<organism evidence="2 3">
    <name type="scientific">Algoriphagus namhaensis</name>
    <dbReference type="NCBI Taxonomy" id="915353"/>
    <lineage>
        <taxon>Bacteria</taxon>
        <taxon>Pseudomonadati</taxon>
        <taxon>Bacteroidota</taxon>
        <taxon>Cytophagia</taxon>
        <taxon>Cytophagales</taxon>
        <taxon>Cyclobacteriaceae</taxon>
        <taxon>Algoriphagus</taxon>
    </lineage>
</organism>
<dbReference type="EMBL" id="JBHRZS010000006">
    <property type="protein sequence ID" value="MFC3879778.1"/>
    <property type="molecule type" value="Genomic_DNA"/>
</dbReference>
<dbReference type="RefSeq" id="WP_377904521.1">
    <property type="nucleotide sequence ID" value="NZ_JBHRZS010000006.1"/>
</dbReference>
<feature type="transmembrane region" description="Helical" evidence="1">
    <location>
        <begin position="15"/>
        <end position="32"/>
    </location>
</feature>
<name>A0ABV8AP37_9BACT</name>
<protein>
    <submittedName>
        <fullName evidence="2">Uncharacterized protein</fullName>
    </submittedName>
</protein>
<proteinExistence type="predicted"/>
<keyword evidence="3" id="KW-1185">Reference proteome</keyword>
<comment type="caution">
    <text evidence="2">The sequence shown here is derived from an EMBL/GenBank/DDBJ whole genome shotgun (WGS) entry which is preliminary data.</text>
</comment>
<evidence type="ECO:0000313" key="3">
    <source>
        <dbReference type="Proteomes" id="UP001595805"/>
    </source>
</evidence>
<evidence type="ECO:0000256" key="1">
    <source>
        <dbReference type="SAM" id="Phobius"/>
    </source>
</evidence>
<gene>
    <name evidence="2" type="ORF">ACFOSV_06305</name>
</gene>
<dbReference type="Proteomes" id="UP001595805">
    <property type="component" value="Unassembled WGS sequence"/>
</dbReference>
<accession>A0ABV8AP37</accession>
<keyword evidence="1" id="KW-0472">Membrane</keyword>